<comment type="caution">
    <text evidence="2">The sequence shown here is derived from an EMBL/GenBank/DDBJ whole genome shotgun (WGS) entry which is preliminary data.</text>
</comment>
<reference evidence="2 3" key="1">
    <citation type="submission" date="2019-03" db="EMBL/GenBank/DDBJ databases">
        <title>Genomic Encyclopedia of Type Strains, Phase IV (KMG-IV): sequencing the most valuable type-strain genomes for metagenomic binning, comparative biology and taxonomic classification.</title>
        <authorList>
            <person name="Goeker M."/>
        </authorList>
    </citation>
    <scope>NUCLEOTIDE SEQUENCE [LARGE SCALE GENOMIC DNA]</scope>
    <source>
        <strain evidence="2 3">DSM 18401</strain>
    </source>
</reference>
<name>A0A4R2CYP9_SHIGR</name>
<organism evidence="2 3">
    <name type="scientific">Shinella granuli</name>
    <dbReference type="NCBI Taxonomy" id="323621"/>
    <lineage>
        <taxon>Bacteria</taxon>
        <taxon>Pseudomonadati</taxon>
        <taxon>Pseudomonadota</taxon>
        <taxon>Alphaproteobacteria</taxon>
        <taxon>Hyphomicrobiales</taxon>
        <taxon>Rhizobiaceae</taxon>
        <taxon>Shinella</taxon>
    </lineage>
</organism>
<evidence type="ECO:0000256" key="1">
    <source>
        <dbReference type="SAM" id="Coils"/>
    </source>
</evidence>
<gene>
    <name evidence="2" type="ORF">EV665_10417</name>
</gene>
<evidence type="ECO:0000313" key="2">
    <source>
        <dbReference type="EMBL" id="TCN46346.1"/>
    </source>
</evidence>
<evidence type="ECO:0000313" key="3">
    <source>
        <dbReference type="Proteomes" id="UP000295351"/>
    </source>
</evidence>
<sequence length="201" mass="21340">MIPSIFSDIAPKALLASVAVWAGANYVVIGPEVASRVANADFVPVCEGNFKAMVAAAGEERASQVRMPKLDAMQELAIEQARNLYNSEWMDQLRIMSGGKDPFGIDKGARLVLQEIEDSKRAAKAAYEAAQERIRQETATTLGKAGDMCGCVADAAIADTRTDWAIYSGTLTFITPASVKAFDQRMGQAFNAGACGLKGGA</sequence>
<keyword evidence="3" id="KW-1185">Reference proteome</keyword>
<dbReference type="Proteomes" id="UP000295351">
    <property type="component" value="Unassembled WGS sequence"/>
</dbReference>
<proteinExistence type="predicted"/>
<feature type="coiled-coil region" evidence="1">
    <location>
        <begin position="113"/>
        <end position="140"/>
    </location>
</feature>
<dbReference type="RefSeq" id="WP_133033775.1">
    <property type="nucleotide sequence ID" value="NZ_BAABEI010000012.1"/>
</dbReference>
<keyword evidence="1" id="KW-0175">Coiled coil</keyword>
<accession>A0A4R2CYP9</accession>
<dbReference type="EMBL" id="SLVX01000004">
    <property type="protein sequence ID" value="TCN46346.1"/>
    <property type="molecule type" value="Genomic_DNA"/>
</dbReference>
<protein>
    <submittedName>
        <fullName evidence="2">Uncharacterized protein</fullName>
    </submittedName>
</protein>
<dbReference type="AlphaFoldDB" id="A0A4R2CYP9"/>